<organism evidence="2 3">
    <name type="scientific">Blautia obeum</name>
    <dbReference type="NCBI Taxonomy" id="40520"/>
    <lineage>
        <taxon>Bacteria</taxon>
        <taxon>Bacillati</taxon>
        <taxon>Bacillota</taxon>
        <taxon>Clostridia</taxon>
        <taxon>Lachnospirales</taxon>
        <taxon>Lachnospiraceae</taxon>
        <taxon>Blautia</taxon>
    </lineage>
</organism>
<protein>
    <submittedName>
        <fullName evidence="2">Uncharacterized protein</fullName>
    </submittedName>
</protein>
<evidence type="ECO:0000313" key="2">
    <source>
        <dbReference type="EMBL" id="RHG19924.1"/>
    </source>
</evidence>
<accession>A0A414SK11</accession>
<dbReference type="EMBL" id="QRHZ01000001">
    <property type="protein sequence ID" value="RHG19924.1"/>
    <property type="molecule type" value="Genomic_DNA"/>
</dbReference>
<comment type="caution">
    <text evidence="2">The sequence shown here is derived from an EMBL/GenBank/DDBJ whole genome shotgun (WGS) entry which is preliminary data.</text>
</comment>
<sequence>MAYKQKPCRVCGKLFTPCAYCEKDDTAFHWRAIACSIECGKEYLRRVLEARQKDVSKETVASTAVENSVEEKNEEDTSLPINEESAEEKTEVHSPVKMRNRAKAKDFSKK</sequence>
<dbReference type="Proteomes" id="UP000284220">
    <property type="component" value="Unassembled WGS sequence"/>
</dbReference>
<dbReference type="RefSeq" id="WP_118197246.1">
    <property type="nucleotide sequence ID" value="NZ_QRHZ01000001.1"/>
</dbReference>
<evidence type="ECO:0000256" key="1">
    <source>
        <dbReference type="SAM" id="MobiDB-lite"/>
    </source>
</evidence>
<feature type="region of interest" description="Disordered" evidence="1">
    <location>
        <begin position="52"/>
        <end position="110"/>
    </location>
</feature>
<dbReference type="AlphaFoldDB" id="A0A414SK11"/>
<name>A0A414SK11_9FIRM</name>
<gene>
    <name evidence="2" type="ORF">DW272_01580</name>
</gene>
<reference evidence="2 3" key="1">
    <citation type="submission" date="2018-08" db="EMBL/GenBank/DDBJ databases">
        <title>A genome reference for cultivated species of the human gut microbiota.</title>
        <authorList>
            <person name="Zou Y."/>
            <person name="Xue W."/>
            <person name="Luo G."/>
        </authorList>
    </citation>
    <scope>NUCLEOTIDE SEQUENCE [LARGE SCALE GENOMIC DNA]</scope>
    <source>
        <strain evidence="2 3">AM22-9LB</strain>
    </source>
</reference>
<proteinExistence type="predicted"/>
<evidence type="ECO:0000313" key="3">
    <source>
        <dbReference type="Proteomes" id="UP000284220"/>
    </source>
</evidence>